<protein>
    <submittedName>
        <fullName evidence="2">Uncharacterized protein</fullName>
    </submittedName>
</protein>
<proteinExistence type="predicted"/>
<evidence type="ECO:0000313" key="2">
    <source>
        <dbReference type="EMBL" id="MBX38861.1"/>
    </source>
</evidence>
<evidence type="ECO:0000256" key="1">
    <source>
        <dbReference type="SAM" id="Phobius"/>
    </source>
</evidence>
<feature type="transmembrane region" description="Helical" evidence="1">
    <location>
        <begin position="12"/>
        <end position="32"/>
    </location>
</feature>
<dbReference type="AlphaFoldDB" id="A0A2P2N8Q5"/>
<keyword evidence="1" id="KW-0472">Membrane</keyword>
<name>A0A2P2N8Q5_RHIMU</name>
<accession>A0A2P2N8Q5</accession>
<organism evidence="2">
    <name type="scientific">Rhizophora mucronata</name>
    <name type="common">Asiatic mangrove</name>
    <dbReference type="NCBI Taxonomy" id="61149"/>
    <lineage>
        <taxon>Eukaryota</taxon>
        <taxon>Viridiplantae</taxon>
        <taxon>Streptophyta</taxon>
        <taxon>Embryophyta</taxon>
        <taxon>Tracheophyta</taxon>
        <taxon>Spermatophyta</taxon>
        <taxon>Magnoliopsida</taxon>
        <taxon>eudicotyledons</taxon>
        <taxon>Gunneridae</taxon>
        <taxon>Pentapetalae</taxon>
        <taxon>rosids</taxon>
        <taxon>fabids</taxon>
        <taxon>Malpighiales</taxon>
        <taxon>Rhizophoraceae</taxon>
        <taxon>Rhizophora</taxon>
    </lineage>
</organism>
<reference evidence="2" key="1">
    <citation type="submission" date="2018-02" db="EMBL/GenBank/DDBJ databases">
        <title>Rhizophora mucronata_Transcriptome.</title>
        <authorList>
            <person name="Meera S.P."/>
            <person name="Sreeshan A."/>
            <person name="Augustine A."/>
        </authorList>
    </citation>
    <scope>NUCLEOTIDE SEQUENCE</scope>
    <source>
        <tissue evidence="2">Leaf</tissue>
    </source>
</reference>
<sequence length="66" mass="7392">MPSICGSQDTKNSVAFESTLLCIALFLLMIGMDSFQNFGLFSKQNNIHFLCLPQLRSLIAWRVPAI</sequence>
<keyword evidence="1" id="KW-0812">Transmembrane</keyword>
<keyword evidence="1" id="KW-1133">Transmembrane helix</keyword>
<dbReference type="EMBL" id="GGEC01058377">
    <property type="protein sequence ID" value="MBX38861.1"/>
    <property type="molecule type" value="Transcribed_RNA"/>
</dbReference>